<evidence type="ECO:0000313" key="2">
    <source>
        <dbReference type="Proteomes" id="UP000318313"/>
    </source>
</evidence>
<dbReference type="AlphaFoldDB" id="A0A518IIM3"/>
<dbReference type="KEGG" id="gfm:Enr17x_50150"/>
<sequence>MTFILYHFIQNGTDKVPWIYNSLLRHPMRKTSTNSLPFNGFDQIQTEQR</sequence>
<protein>
    <submittedName>
        <fullName evidence="1">Uncharacterized protein</fullName>
    </submittedName>
</protein>
<accession>A0A518IIM3</accession>
<dbReference type="EMBL" id="CP037452">
    <property type="protein sequence ID" value="QDV52945.1"/>
    <property type="molecule type" value="Genomic_DNA"/>
</dbReference>
<evidence type="ECO:0000313" key="1">
    <source>
        <dbReference type="EMBL" id="QDV52945.1"/>
    </source>
</evidence>
<gene>
    <name evidence="1" type="ORF">Enr17x_50150</name>
</gene>
<keyword evidence="2" id="KW-1185">Reference proteome</keyword>
<dbReference type="Proteomes" id="UP000318313">
    <property type="component" value="Chromosome"/>
</dbReference>
<name>A0A518IIM3_9PLAN</name>
<reference evidence="1 2" key="1">
    <citation type="submission" date="2019-03" db="EMBL/GenBank/DDBJ databases">
        <title>Deep-cultivation of Planctomycetes and their phenomic and genomic characterization uncovers novel biology.</title>
        <authorList>
            <person name="Wiegand S."/>
            <person name="Jogler M."/>
            <person name="Boedeker C."/>
            <person name="Pinto D."/>
            <person name="Vollmers J."/>
            <person name="Rivas-Marin E."/>
            <person name="Kohn T."/>
            <person name="Peeters S.H."/>
            <person name="Heuer A."/>
            <person name="Rast P."/>
            <person name="Oberbeckmann S."/>
            <person name="Bunk B."/>
            <person name="Jeske O."/>
            <person name="Meyerdierks A."/>
            <person name="Storesund J.E."/>
            <person name="Kallscheuer N."/>
            <person name="Luecker S."/>
            <person name="Lage O.M."/>
            <person name="Pohl T."/>
            <person name="Merkel B.J."/>
            <person name="Hornburger P."/>
            <person name="Mueller R.-W."/>
            <person name="Bruemmer F."/>
            <person name="Labrenz M."/>
            <person name="Spormann A.M."/>
            <person name="Op den Camp H."/>
            <person name="Overmann J."/>
            <person name="Amann R."/>
            <person name="Jetten M.S.M."/>
            <person name="Mascher T."/>
            <person name="Medema M.H."/>
            <person name="Devos D.P."/>
            <person name="Kaster A.-K."/>
            <person name="Ovreas L."/>
            <person name="Rohde M."/>
            <person name="Galperin M.Y."/>
            <person name="Jogler C."/>
        </authorList>
    </citation>
    <scope>NUCLEOTIDE SEQUENCE [LARGE SCALE GENOMIC DNA]</scope>
    <source>
        <strain evidence="1 2">Enr17</strain>
    </source>
</reference>
<proteinExistence type="predicted"/>
<organism evidence="1 2">
    <name type="scientific">Gimesia fumaroli</name>
    <dbReference type="NCBI Taxonomy" id="2527976"/>
    <lineage>
        <taxon>Bacteria</taxon>
        <taxon>Pseudomonadati</taxon>
        <taxon>Planctomycetota</taxon>
        <taxon>Planctomycetia</taxon>
        <taxon>Planctomycetales</taxon>
        <taxon>Planctomycetaceae</taxon>
        <taxon>Gimesia</taxon>
    </lineage>
</organism>